<comment type="caution">
    <text evidence="4">The sequence shown here is derived from an EMBL/GenBank/DDBJ whole genome shotgun (WGS) entry which is preliminary data.</text>
</comment>
<evidence type="ECO:0000256" key="1">
    <source>
        <dbReference type="SAM" id="Coils"/>
    </source>
</evidence>
<dbReference type="AlphaFoldDB" id="A0A562RYX6"/>
<feature type="coiled-coil region" evidence="1">
    <location>
        <begin position="220"/>
        <end position="254"/>
    </location>
</feature>
<feature type="region of interest" description="Disordered" evidence="2">
    <location>
        <begin position="339"/>
        <end position="391"/>
    </location>
</feature>
<dbReference type="InterPro" id="IPR011049">
    <property type="entry name" value="Serralysin-like_metalloprot_C"/>
</dbReference>
<organism evidence="4 5">
    <name type="scientific">Desulfobotulus alkaliphilus</name>
    <dbReference type="NCBI Taxonomy" id="622671"/>
    <lineage>
        <taxon>Bacteria</taxon>
        <taxon>Pseudomonadati</taxon>
        <taxon>Thermodesulfobacteriota</taxon>
        <taxon>Desulfobacteria</taxon>
        <taxon>Desulfobacterales</taxon>
        <taxon>Desulfobacteraceae</taxon>
        <taxon>Desulfobotulus</taxon>
    </lineage>
</organism>
<evidence type="ECO:0000256" key="3">
    <source>
        <dbReference type="SAM" id="SignalP"/>
    </source>
</evidence>
<evidence type="ECO:0000313" key="5">
    <source>
        <dbReference type="Proteomes" id="UP000318307"/>
    </source>
</evidence>
<accession>A0A562RYX6</accession>
<dbReference type="Gene3D" id="2.150.10.10">
    <property type="entry name" value="Serralysin-like metalloprotease, C-terminal"/>
    <property type="match status" value="1"/>
</dbReference>
<keyword evidence="3" id="KW-0732">Signal</keyword>
<evidence type="ECO:0000256" key="2">
    <source>
        <dbReference type="SAM" id="MobiDB-lite"/>
    </source>
</evidence>
<reference evidence="4 5" key="1">
    <citation type="submission" date="2019-07" db="EMBL/GenBank/DDBJ databases">
        <title>Genome sequencing of 100 strains of the haloalkaliphilic chemolithoautotrophic sulfur-oxidizing bacterium Thioalkalivibrio.</title>
        <authorList>
            <person name="Muyzer G."/>
        </authorList>
    </citation>
    <scope>NUCLEOTIDE SEQUENCE [LARGE SCALE GENOMIC DNA]</scope>
    <source>
        <strain evidence="4 5">ASO4-4</strain>
    </source>
</reference>
<dbReference type="Proteomes" id="UP000318307">
    <property type="component" value="Unassembled WGS sequence"/>
</dbReference>
<protein>
    <submittedName>
        <fullName evidence="4">Uncharacterized protein</fullName>
    </submittedName>
</protein>
<keyword evidence="1" id="KW-0175">Coiled coil</keyword>
<dbReference type="EMBL" id="VLLC01000005">
    <property type="protein sequence ID" value="TWI74347.1"/>
    <property type="molecule type" value="Genomic_DNA"/>
</dbReference>
<feature type="chain" id="PRO_5021997285" evidence="3">
    <location>
        <begin position="27"/>
        <end position="391"/>
    </location>
</feature>
<gene>
    <name evidence="4" type="ORF">LZ24_00950</name>
</gene>
<name>A0A562RYX6_9BACT</name>
<keyword evidence="5" id="KW-1185">Reference proteome</keyword>
<sequence>MKCRAYFAIAATLLLSWTLCSLPVLADTVMTEKEVAMGLQLEDKESVAQILLQANEQIVQRQARRNRNVRMEGIRDFIDLSDKYAAVAYRAMILPDTPAIALVLFERSDTTLSMPRNFPYLFFVGPEKIADYERIDDAEICGYFREMGISDCVPVFTQRRWKQMLSEKAEKNHTHHISDIQGIIPSDRIDPSLVRHSELQAALEAKADITLVQPLLVGGIAMADGEKAQLQHRVAALEAQVARLTRILEGVQRKGQNLEFQGVNLVVLNGEGATASGNGSGNLIIGYNDPEKITGSHNLVLGEGHTCTSYGNLISGRGHRVTGSYGAAVSGTDNVVSGRSSSAIGGEGNRAEGDFSTTVGGRKNRAGGKNSIITGGENRSVMDANPHFTAE</sequence>
<proteinExistence type="predicted"/>
<evidence type="ECO:0000313" key="4">
    <source>
        <dbReference type="EMBL" id="TWI74347.1"/>
    </source>
</evidence>
<feature type="signal peptide" evidence="3">
    <location>
        <begin position="1"/>
        <end position="26"/>
    </location>
</feature>